<feature type="transmembrane region" description="Helical" evidence="5">
    <location>
        <begin position="59"/>
        <end position="82"/>
    </location>
</feature>
<evidence type="ECO:0000256" key="4">
    <source>
        <dbReference type="ARBA" id="ARBA00023136"/>
    </source>
</evidence>
<dbReference type="InterPro" id="IPR018499">
    <property type="entry name" value="Tetraspanin/Peripherin"/>
</dbReference>
<accession>A0A4C1Z5G1</accession>
<evidence type="ECO:0000256" key="1">
    <source>
        <dbReference type="ARBA" id="ARBA00004141"/>
    </source>
</evidence>
<keyword evidence="3 5" id="KW-1133">Transmembrane helix</keyword>
<dbReference type="PROSITE" id="PS51318">
    <property type="entry name" value="TAT"/>
    <property type="match status" value="1"/>
</dbReference>
<feature type="transmembrane region" description="Helical" evidence="5">
    <location>
        <begin position="12"/>
        <end position="34"/>
    </location>
</feature>
<evidence type="ECO:0000256" key="3">
    <source>
        <dbReference type="ARBA" id="ARBA00022989"/>
    </source>
</evidence>
<evidence type="ECO:0000313" key="6">
    <source>
        <dbReference type="EMBL" id="GBP84061.1"/>
    </source>
</evidence>
<keyword evidence="4 5" id="KW-0472">Membrane</keyword>
<dbReference type="SUPFAM" id="SSF48652">
    <property type="entry name" value="Tetraspanin"/>
    <property type="match status" value="1"/>
</dbReference>
<dbReference type="GO" id="GO:0016020">
    <property type="term" value="C:membrane"/>
    <property type="evidence" value="ECO:0007669"/>
    <property type="project" value="UniProtKB-SubCell"/>
</dbReference>
<dbReference type="AlphaFoldDB" id="A0A4C1Z5G1"/>
<feature type="transmembrane region" description="Helical" evidence="5">
    <location>
        <begin position="215"/>
        <end position="238"/>
    </location>
</feature>
<keyword evidence="7" id="KW-1185">Reference proteome</keyword>
<dbReference type="EMBL" id="BGZK01001656">
    <property type="protein sequence ID" value="GBP84061.1"/>
    <property type="molecule type" value="Genomic_DNA"/>
</dbReference>
<evidence type="ECO:0000256" key="5">
    <source>
        <dbReference type="SAM" id="Phobius"/>
    </source>
</evidence>
<reference evidence="6 7" key="1">
    <citation type="journal article" date="2019" name="Commun. Biol.">
        <title>The bagworm genome reveals a unique fibroin gene that provides high tensile strength.</title>
        <authorList>
            <person name="Kono N."/>
            <person name="Nakamura H."/>
            <person name="Ohtoshi R."/>
            <person name="Tomita M."/>
            <person name="Numata K."/>
            <person name="Arakawa K."/>
        </authorList>
    </citation>
    <scope>NUCLEOTIDE SEQUENCE [LARGE SCALE GENOMIC DNA]</scope>
</reference>
<sequence length="259" mass="27486">MVSGLSRRRALAGAGGAYGAIALVLVGLAAWQWVMLSQVTALRNAEMHHNEENAEWTEVAPGLTLVGALVTIAIAVVAGFASRSKERRALIIFATCCACATIVLIVLGSLIVTKTEQPQIETYVKLSLYDTFHPMRTGSPAATEAFGAAENALGCCGVNDPREYHWWGAMHGGETVPKSCCDDSYSECEINGHKVTARLGCATVATEYIRTAYRWAGAGVLLAGCLCALGPALAWTLYVTGRPARVRDEPPDSDVPGDD</sequence>
<organism evidence="6 7">
    <name type="scientific">Eumeta variegata</name>
    <name type="common">Bagworm moth</name>
    <name type="synonym">Eumeta japonica</name>
    <dbReference type="NCBI Taxonomy" id="151549"/>
    <lineage>
        <taxon>Eukaryota</taxon>
        <taxon>Metazoa</taxon>
        <taxon>Ecdysozoa</taxon>
        <taxon>Arthropoda</taxon>
        <taxon>Hexapoda</taxon>
        <taxon>Insecta</taxon>
        <taxon>Pterygota</taxon>
        <taxon>Neoptera</taxon>
        <taxon>Endopterygota</taxon>
        <taxon>Lepidoptera</taxon>
        <taxon>Glossata</taxon>
        <taxon>Ditrysia</taxon>
        <taxon>Tineoidea</taxon>
        <taxon>Psychidae</taxon>
        <taxon>Oiketicinae</taxon>
        <taxon>Eumeta</taxon>
    </lineage>
</organism>
<protein>
    <submittedName>
        <fullName evidence="6">Uncharacterized protein</fullName>
    </submittedName>
</protein>
<evidence type="ECO:0000256" key="2">
    <source>
        <dbReference type="ARBA" id="ARBA00022692"/>
    </source>
</evidence>
<keyword evidence="2 5" id="KW-0812">Transmembrane</keyword>
<feature type="transmembrane region" description="Helical" evidence="5">
    <location>
        <begin position="89"/>
        <end position="112"/>
    </location>
</feature>
<proteinExistence type="predicted"/>
<name>A0A4C1Z5G1_EUMVA</name>
<dbReference type="STRING" id="151549.A0A4C1Z5G1"/>
<dbReference type="CDD" id="cd03127">
    <property type="entry name" value="tetraspanin_LEL"/>
    <property type="match status" value="1"/>
</dbReference>
<comment type="subcellular location">
    <subcellularLocation>
        <location evidence="1">Membrane</location>
        <topology evidence="1">Multi-pass membrane protein</topology>
    </subcellularLocation>
</comment>
<gene>
    <name evidence="6" type="ORF">EVAR_67660_1</name>
</gene>
<dbReference type="InterPro" id="IPR006311">
    <property type="entry name" value="TAT_signal"/>
</dbReference>
<dbReference type="Pfam" id="PF00335">
    <property type="entry name" value="Tetraspanin"/>
    <property type="match status" value="1"/>
</dbReference>
<dbReference type="Gene3D" id="1.10.1450.10">
    <property type="entry name" value="Tetraspanin"/>
    <property type="match status" value="1"/>
</dbReference>
<comment type="caution">
    <text evidence="6">The sequence shown here is derived from an EMBL/GenBank/DDBJ whole genome shotgun (WGS) entry which is preliminary data.</text>
</comment>
<evidence type="ECO:0000313" key="7">
    <source>
        <dbReference type="Proteomes" id="UP000299102"/>
    </source>
</evidence>
<dbReference type="Proteomes" id="UP000299102">
    <property type="component" value="Unassembled WGS sequence"/>
</dbReference>
<dbReference type="InterPro" id="IPR008952">
    <property type="entry name" value="Tetraspanin_EC2_sf"/>
</dbReference>